<organism evidence="9 10">
    <name type="scientific">Corynebacterium sphenisci DSM 44792</name>
    <dbReference type="NCBI Taxonomy" id="1437874"/>
    <lineage>
        <taxon>Bacteria</taxon>
        <taxon>Bacillati</taxon>
        <taxon>Actinomycetota</taxon>
        <taxon>Actinomycetes</taxon>
        <taxon>Mycobacteriales</taxon>
        <taxon>Corynebacteriaceae</taxon>
        <taxon>Corynebacterium</taxon>
    </lineage>
</organism>
<keyword evidence="3" id="KW-0479">Metal-binding</keyword>
<feature type="domain" description="Dyp-type peroxidase C-terminal" evidence="8">
    <location>
        <begin position="133"/>
        <end position="292"/>
    </location>
</feature>
<keyword evidence="4" id="KW-0560">Oxidoreductase</keyword>
<dbReference type="PROSITE" id="PS51404">
    <property type="entry name" value="DYP_PEROXIDASE"/>
    <property type="match status" value="1"/>
</dbReference>
<dbReference type="GO" id="GO:0005829">
    <property type="term" value="C:cytosol"/>
    <property type="evidence" value="ECO:0007669"/>
    <property type="project" value="TreeGrafter"/>
</dbReference>
<gene>
    <name evidence="9" type="ORF">CSPHI_11740</name>
</gene>
<dbReference type="STRING" id="1437874.CSPHI_11740"/>
<reference evidence="9 10" key="1">
    <citation type="submission" date="2014-08" db="EMBL/GenBank/DDBJ databases">
        <title>Complete genome sequence of Corynebacterium sphenisci CECT 5990(T) (=DSM 44792(T)), isolated from healthy wild penguins.</title>
        <authorList>
            <person name="Ruckert C."/>
            <person name="Albersmeier A."/>
            <person name="Winkler A."/>
            <person name="Kalinowski J."/>
        </authorList>
    </citation>
    <scope>NUCLEOTIDE SEQUENCE [LARGE SCALE GENOMIC DNA]</scope>
    <source>
        <strain evidence="9 10">DSM 44792</strain>
    </source>
</reference>
<dbReference type="PANTHER" id="PTHR30521:SF0">
    <property type="entry name" value="DYP-TYPE PEROXIDASE FAMILY PROTEIN"/>
    <property type="match status" value="1"/>
</dbReference>
<sequence>MTHQTGITALGVSDHAYLELDLVDGADPAEAVGRLAAAVNQPTTIAANIVVGVRPELWARVAPAGAAPEGVHGFNEPIRGPGGYAMPATQHDAWIWVSASARSRCFDVAKLILGELDGVLRVADEIVGWVYETNRDLTGFEDGTENPGALEAPGVVAVPAGRPGAGSSVLLFQKWEHRSRDWEGLGEDRQEEIIGRTKADSVEFDDEVKPEDSHVARSVVEVDGEELDVYRRNVAYGDFGEHGTVFVGFSHDQWRLEQMLVRMAGADGGPRDTLTRFTDALTGSWYVCPAVEALAEVAEPYLPEEED</sequence>
<evidence type="ECO:0000313" key="10">
    <source>
        <dbReference type="Proteomes" id="UP000185469"/>
    </source>
</evidence>
<comment type="cofactor">
    <cofactor evidence="1">
        <name>heme b</name>
        <dbReference type="ChEBI" id="CHEBI:60344"/>
    </cofactor>
</comment>
<evidence type="ECO:0000256" key="5">
    <source>
        <dbReference type="ARBA" id="ARBA00023004"/>
    </source>
</evidence>
<dbReference type="GO" id="GO:0020037">
    <property type="term" value="F:heme binding"/>
    <property type="evidence" value="ECO:0007669"/>
    <property type="project" value="InterPro"/>
</dbReference>
<dbReference type="OrthoDB" id="3251355at2"/>
<evidence type="ECO:0000256" key="6">
    <source>
        <dbReference type="ARBA" id="ARBA00025737"/>
    </source>
</evidence>
<name>A0A1L7D0N9_9CORY</name>
<dbReference type="Pfam" id="PF04261">
    <property type="entry name" value="Dyp_perox_N"/>
    <property type="match status" value="1"/>
</dbReference>
<dbReference type="RefSeq" id="WP_075693415.1">
    <property type="nucleotide sequence ID" value="NZ_CP009248.1"/>
</dbReference>
<proteinExistence type="inferred from homology"/>
<protein>
    <submittedName>
        <fullName evidence="9">Peroxidase</fullName>
    </submittedName>
</protein>
<evidence type="ECO:0000256" key="3">
    <source>
        <dbReference type="ARBA" id="ARBA00022723"/>
    </source>
</evidence>
<dbReference type="InterPro" id="IPR048328">
    <property type="entry name" value="Dyp_perox_C"/>
</dbReference>
<dbReference type="Pfam" id="PF20628">
    <property type="entry name" value="Dyp_perox_C"/>
    <property type="match status" value="1"/>
</dbReference>
<evidence type="ECO:0000256" key="1">
    <source>
        <dbReference type="ARBA" id="ARBA00001970"/>
    </source>
</evidence>
<dbReference type="AlphaFoldDB" id="A0A1L7D0N9"/>
<evidence type="ECO:0000259" key="7">
    <source>
        <dbReference type="Pfam" id="PF04261"/>
    </source>
</evidence>
<evidence type="ECO:0000313" key="9">
    <source>
        <dbReference type="EMBL" id="APT91521.1"/>
    </source>
</evidence>
<dbReference type="PANTHER" id="PTHR30521">
    <property type="entry name" value="DEFERROCHELATASE/PEROXIDASE"/>
    <property type="match status" value="1"/>
</dbReference>
<dbReference type="InterPro" id="IPR048327">
    <property type="entry name" value="Dyp_perox_N"/>
</dbReference>
<keyword evidence="5" id="KW-0408">Iron</keyword>
<feature type="domain" description="Dyp-type peroxidase N-terminal" evidence="7">
    <location>
        <begin position="48"/>
        <end position="129"/>
    </location>
</feature>
<dbReference type="InterPro" id="IPR006314">
    <property type="entry name" value="Dyp_peroxidase"/>
</dbReference>
<dbReference type="Proteomes" id="UP000185469">
    <property type="component" value="Chromosome"/>
</dbReference>
<dbReference type="EMBL" id="CP009248">
    <property type="protein sequence ID" value="APT91521.1"/>
    <property type="molecule type" value="Genomic_DNA"/>
</dbReference>
<dbReference type="KEGG" id="csph:CSPHI_11740"/>
<dbReference type="NCBIfam" id="TIGR01413">
    <property type="entry name" value="Dyp_perox_fam"/>
    <property type="match status" value="1"/>
</dbReference>
<keyword evidence="2 9" id="KW-0575">Peroxidase</keyword>
<evidence type="ECO:0000259" key="8">
    <source>
        <dbReference type="Pfam" id="PF20628"/>
    </source>
</evidence>
<evidence type="ECO:0000256" key="4">
    <source>
        <dbReference type="ARBA" id="ARBA00023002"/>
    </source>
</evidence>
<evidence type="ECO:0000256" key="2">
    <source>
        <dbReference type="ARBA" id="ARBA00022559"/>
    </source>
</evidence>
<comment type="similarity">
    <text evidence="6">Belongs to the DyP-type peroxidase family.</text>
</comment>
<dbReference type="GO" id="GO:0004601">
    <property type="term" value="F:peroxidase activity"/>
    <property type="evidence" value="ECO:0007669"/>
    <property type="project" value="UniProtKB-KW"/>
</dbReference>
<keyword evidence="10" id="KW-1185">Reference proteome</keyword>
<dbReference type="InterPro" id="IPR011008">
    <property type="entry name" value="Dimeric_a/b-barrel"/>
</dbReference>
<dbReference type="SUPFAM" id="SSF54909">
    <property type="entry name" value="Dimeric alpha+beta barrel"/>
    <property type="match status" value="1"/>
</dbReference>
<accession>A0A1L7D0N9</accession>
<dbReference type="GO" id="GO:0046872">
    <property type="term" value="F:metal ion binding"/>
    <property type="evidence" value="ECO:0007669"/>
    <property type="project" value="UniProtKB-KW"/>
</dbReference>